<evidence type="ECO:0000256" key="2">
    <source>
        <dbReference type="SAM" id="MobiDB-lite"/>
    </source>
</evidence>
<reference evidence="4" key="1">
    <citation type="submission" date="2020-06" db="EMBL/GenBank/DDBJ databases">
        <title>A chromosome-scale genome assembly of Talaromyces rugulosus W13939.</title>
        <authorList>
            <person name="Wang B."/>
            <person name="Guo L."/>
            <person name="Ye K."/>
            <person name="Wang L."/>
        </authorList>
    </citation>
    <scope>NUCLEOTIDE SEQUENCE [LARGE SCALE GENOMIC DNA]</scope>
    <source>
        <strain evidence="4">W13939</strain>
    </source>
</reference>
<dbReference type="Gene3D" id="1.10.287.1490">
    <property type="match status" value="1"/>
</dbReference>
<protein>
    <submittedName>
        <fullName evidence="3">Uncharacterized protein</fullName>
    </submittedName>
</protein>
<dbReference type="Proteomes" id="UP000509510">
    <property type="component" value="Chromosome IV"/>
</dbReference>
<keyword evidence="4" id="KW-1185">Reference proteome</keyword>
<gene>
    <name evidence="3" type="ORF">TRUGW13939_07864</name>
</gene>
<dbReference type="EMBL" id="CP055901">
    <property type="protein sequence ID" value="QKX60718.1"/>
    <property type="molecule type" value="Genomic_DNA"/>
</dbReference>
<dbReference type="RefSeq" id="XP_035346894.1">
    <property type="nucleotide sequence ID" value="XM_035491001.1"/>
</dbReference>
<evidence type="ECO:0000313" key="4">
    <source>
        <dbReference type="Proteomes" id="UP000509510"/>
    </source>
</evidence>
<dbReference type="KEGG" id="trg:TRUGW13939_07864"/>
<keyword evidence="1" id="KW-0175">Coiled coil</keyword>
<feature type="region of interest" description="Disordered" evidence="2">
    <location>
        <begin position="777"/>
        <end position="826"/>
    </location>
</feature>
<evidence type="ECO:0000256" key="1">
    <source>
        <dbReference type="SAM" id="Coils"/>
    </source>
</evidence>
<sequence>MAEGPRSGPIPTGPREDQALPISAVSPPRDPRRLSRQNSLAFLPRQMSTPSPAIATTTTVPTTTTPPTEEKISYGEKLVEHLAGISTTIAIAANLKAEQKKARNTLGAINFHHEKLKNLDQFPAARDLVCLVRDSKNDEIESLKTELDAHSESQAKLAKQVAGLFNDAETRSQKQPSGDLKAIEAEAISTRLSIEKITKDVVFLKNENTAQTKENHLLHKQVKEQANELQHFRRGRHEDIDYLRKVFDRGMGQTSSEIRQLREEFEKPSNHPIPPSDLKRVEQLESDTSQLKKALAETVNAVVTGQLKHVETAPKPTHTVDEDAVKALTQRLGAVETMLSQKSNNADQQPMKMDVESPNSKYDHLKKILEDFMDLQAFKDDQQMKAIEDNDVNMGQKLQETVVKISADIKSQIETAMQQAKDDQVLKQLDKMAGLKESSEQNDQRLQTLETAITSLESRYNSLSPNSLVDQAMPVFTRMYPPPHVMQSVIEGLHSVQLHLSKFPDLSSLLTATESHGKQLVVMNSTVTRTTEDMRKRNSEAMAEMRNYKQQVQQDIADFQKGITGLNEMRDSFFSFVRDSQNNHAGTQKTLQDIIQERGRVEREVSAVKDHVNELHAQVQGLRATLDELKELQAQIPGLVANTDQLKELQAGVQDLDHRISRFSAILDSYRPEDMRLRLVNIEVSLKEQNEVVAHQLEGIQDKQKAIDQEISSLPHTSLEQFKQEIENIKNQLKQDSEDSGQSNGPYQTAMLKMSKDVQKLAKKVRQLEQARTAIESQINAQSSDPDSLEARIQPPAHTTQEHLTNRTKKRKRNQSSSNTNSPRWT</sequence>
<proteinExistence type="predicted"/>
<feature type="compositionally biased region" description="Polar residues" evidence="2">
    <location>
        <begin position="815"/>
        <end position="826"/>
    </location>
</feature>
<dbReference type="AlphaFoldDB" id="A0A7H8R3Y9"/>
<feature type="coiled-coil region" evidence="1">
    <location>
        <begin position="133"/>
        <end position="160"/>
    </location>
</feature>
<name>A0A7H8R3Y9_TALRU</name>
<feature type="compositionally biased region" description="Low complexity" evidence="2">
    <location>
        <begin position="48"/>
        <end position="67"/>
    </location>
</feature>
<dbReference type="OrthoDB" id="4225368at2759"/>
<feature type="region of interest" description="Disordered" evidence="2">
    <location>
        <begin position="1"/>
        <end position="69"/>
    </location>
</feature>
<evidence type="ECO:0000313" key="3">
    <source>
        <dbReference type="EMBL" id="QKX60718.1"/>
    </source>
</evidence>
<organism evidence="3 4">
    <name type="scientific">Talaromyces rugulosus</name>
    <name type="common">Penicillium rugulosum</name>
    <dbReference type="NCBI Taxonomy" id="121627"/>
    <lineage>
        <taxon>Eukaryota</taxon>
        <taxon>Fungi</taxon>
        <taxon>Dikarya</taxon>
        <taxon>Ascomycota</taxon>
        <taxon>Pezizomycotina</taxon>
        <taxon>Eurotiomycetes</taxon>
        <taxon>Eurotiomycetidae</taxon>
        <taxon>Eurotiales</taxon>
        <taxon>Trichocomaceae</taxon>
        <taxon>Talaromyces</taxon>
        <taxon>Talaromyces sect. Islandici</taxon>
    </lineage>
</organism>
<accession>A0A7H8R3Y9</accession>
<dbReference type="GeneID" id="55995354"/>
<feature type="compositionally biased region" description="Polar residues" evidence="2">
    <location>
        <begin position="777"/>
        <end position="786"/>
    </location>
</feature>